<dbReference type="InterPro" id="IPR002637">
    <property type="entry name" value="RdgB/HAM1"/>
</dbReference>
<reference evidence="1" key="1">
    <citation type="submission" date="2018-05" db="EMBL/GenBank/DDBJ databases">
        <authorList>
            <person name="Lanie J.A."/>
            <person name="Ng W.-L."/>
            <person name="Kazmierczak K.M."/>
            <person name="Andrzejewski T.M."/>
            <person name="Davidsen T.M."/>
            <person name="Wayne K.J."/>
            <person name="Tettelin H."/>
            <person name="Glass J.I."/>
            <person name="Rusch D."/>
            <person name="Podicherti R."/>
            <person name="Tsui H.-C.T."/>
            <person name="Winkler M.E."/>
        </authorList>
    </citation>
    <scope>NUCLEOTIDE SEQUENCE</scope>
</reference>
<evidence type="ECO:0000313" key="1">
    <source>
        <dbReference type="EMBL" id="SVD32237.1"/>
    </source>
</evidence>
<name>A0A382UDY1_9ZZZZ</name>
<dbReference type="SUPFAM" id="SSF52972">
    <property type="entry name" value="ITPase-like"/>
    <property type="match status" value="1"/>
</dbReference>
<dbReference type="AlphaFoldDB" id="A0A382UDY1"/>
<protein>
    <recommendedName>
        <fullName evidence="2">Non-canonical purine NTP pyrophosphatase</fullName>
    </recommendedName>
</protein>
<dbReference type="Pfam" id="PF01725">
    <property type="entry name" value="Ham1p_like"/>
    <property type="match status" value="1"/>
</dbReference>
<dbReference type="EMBL" id="UINC01143360">
    <property type="protein sequence ID" value="SVD32237.1"/>
    <property type="molecule type" value="Genomic_DNA"/>
</dbReference>
<evidence type="ECO:0008006" key="2">
    <source>
        <dbReference type="Google" id="ProtNLM"/>
    </source>
</evidence>
<accession>A0A382UDY1</accession>
<dbReference type="GO" id="GO:0009143">
    <property type="term" value="P:nucleoside triphosphate catabolic process"/>
    <property type="evidence" value="ECO:0007669"/>
    <property type="project" value="InterPro"/>
</dbReference>
<proteinExistence type="predicted"/>
<feature type="non-terminal residue" evidence="1">
    <location>
        <position position="71"/>
    </location>
</feature>
<dbReference type="Gene3D" id="3.90.950.10">
    <property type="match status" value="1"/>
</dbReference>
<organism evidence="1">
    <name type="scientific">marine metagenome</name>
    <dbReference type="NCBI Taxonomy" id="408172"/>
    <lineage>
        <taxon>unclassified sequences</taxon>
        <taxon>metagenomes</taxon>
        <taxon>ecological metagenomes</taxon>
    </lineage>
</organism>
<dbReference type="InterPro" id="IPR029001">
    <property type="entry name" value="ITPase-like_fam"/>
</dbReference>
<sequence>MTTEQKTFLLATTNQHKLVEIQDLLTGMPVNFRTLLEFPGIKEPEETGATFAENARLKAVYYSRQTGQQSI</sequence>
<gene>
    <name evidence="1" type="ORF">METZ01_LOCUS385091</name>
</gene>
<dbReference type="GO" id="GO:0047429">
    <property type="term" value="F:nucleoside triphosphate diphosphatase activity"/>
    <property type="evidence" value="ECO:0007669"/>
    <property type="project" value="InterPro"/>
</dbReference>